<feature type="transmembrane region" description="Helical" evidence="5">
    <location>
        <begin position="21"/>
        <end position="42"/>
    </location>
</feature>
<comment type="caution">
    <text evidence="6">The sequence shown here is derived from an EMBL/GenBank/DDBJ whole genome shotgun (WGS) entry which is preliminary data.</text>
</comment>
<evidence type="ECO:0000256" key="4">
    <source>
        <dbReference type="ARBA" id="ARBA00023136"/>
    </source>
</evidence>
<keyword evidence="2 5" id="KW-0812">Transmembrane</keyword>
<dbReference type="EMBL" id="VLLG01000004">
    <property type="protein sequence ID" value="TWI86519.1"/>
    <property type="molecule type" value="Genomic_DNA"/>
</dbReference>
<evidence type="ECO:0000256" key="3">
    <source>
        <dbReference type="ARBA" id="ARBA00022989"/>
    </source>
</evidence>
<comment type="subcellular location">
    <subcellularLocation>
        <location evidence="1">Endomembrane system</location>
        <topology evidence="1">Multi-pass membrane protein</topology>
    </subcellularLocation>
</comment>
<dbReference type="InterPro" id="IPR008217">
    <property type="entry name" value="Ccc1_fam"/>
</dbReference>
<dbReference type="OrthoDB" id="667862at2"/>
<feature type="transmembrane region" description="Helical" evidence="5">
    <location>
        <begin position="134"/>
        <end position="154"/>
    </location>
</feature>
<evidence type="ECO:0000256" key="5">
    <source>
        <dbReference type="SAM" id="Phobius"/>
    </source>
</evidence>
<evidence type="ECO:0000313" key="6">
    <source>
        <dbReference type="EMBL" id="TWI86519.1"/>
    </source>
</evidence>
<name>A0A562SYX5_CHIJA</name>
<evidence type="ECO:0000256" key="1">
    <source>
        <dbReference type="ARBA" id="ARBA00004127"/>
    </source>
</evidence>
<proteinExistence type="predicted"/>
<feature type="transmembrane region" description="Helical" evidence="5">
    <location>
        <begin position="48"/>
        <end position="65"/>
    </location>
</feature>
<dbReference type="Proteomes" id="UP000316778">
    <property type="component" value="Unassembled WGS sequence"/>
</dbReference>
<dbReference type="AlphaFoldDB" id="A0A562SYX5"/>
<evidence type="ECO:0000313" key="7">
    <source>
        <dbReference type="Proteomes" id="UP000316778"/>
    </source>
</evidence>
<keyword evidence="7" id="KW-1185">Reference proteome</keyword>
<sequence>MPIHKKAIRSTGWKTDFLIGFPDGLFLLFFTTLLVQALQLSVQRFYDLNLWVSLAGTVLVMVTAWKANRGDAQHDEATLSPKEEKKLQRLDITEDTIRHIAQEMEADAGRWEQALQQENVQMTTWHPLRALRSAVVAGGSFLLGALIPFWPYLANENFNAAARLSSLLVFLSATVFALIKSRATGQRTWPVIARYLLLTAGIWLAVYLVRQAIS</sequence>
<accession>A0A562SYX5</accession>
<feature type="transmembrane region" description="Helical" evidence="5">
    <location>
        <begin position="191"/>
        <end position="209"/>
    </location>
</feature>
<dbReference type="GO" id="GO:0005384">
    <property type="term" value="F:manganese ion transmembrane transporter activity"/>
    <property type="evidence" value="ECO:0007669"/>
    <property type="project" value="InterPro"/>
</dbReference>
<reference evidence="6 7" key="1">
    <citation type="journal article" date="2013" name="Stand. Genomic Sci.">
        <title>Genomic Encyclopedia of Type Strains, Phase I: The one thousand microbial genomes (KMG-I) project.</title>
        <authorList>
            <person name="Kyrpides N.C."/>
            <person name="Woyke T."/>
            <person name="Eisen J.A."/>
            <person name="Garrity G."/>
            <person name="Lilburn T.G."/>
            <person name="Beck B.J."/>
            <person name="Whitman W.B."/>
            <person name="Hugenholtz P."/>
            <person name="Klenk H.P."/>
        </authorList>
    </citation>
    <scope>NUCLEOTIDE SEQUENCE [LARGE SCALE GENOMIC DNA]</scope>
    <source>
        <strain evidence="6 7">DSM 13484</strain>
    </source>
</reference>
<keyword evidence="4 5" id="KW-0472">Membrane</keyword>
<feature type="transmembrane region" description="Helical" evidence="5">
    <location>
        <begin position="160"/>
        <end position="179"/>
    </location>
</feature>
<dbReference type="Pfam" id="PF01988">
    <property type="entry name" value="VIT1"/>
    <property type="match status" value="1"/>
</dbReference>
<gene>
    <name evidence="6" type="ORF">LX66_3777</name>
</gene>
<organism evidence="6 7">
    <name type="scientific">Chitinophaga japonensis</name>
    <name type="common">Flexibacter japonensis</name>
    <dbReference type="NCBI Taxonomy" id="104662"/>
    <lineage>
        <taxon>Bacteria</taxon>
        <taxon>Pseudomonadati</taxon>
        <taxon>Bacteroidota</taxon>
        <taxon>Chitinophagia</taxon>
        <taxon>Chitinophagales</taxon>
        <taxon>Chitinophagaceae</taxon>
        <taxon>Chitinophaga</taxon>
    </lineage>
</organism>
<dbReference type="GO" id="GO:0030026">
    <property type="term" value="P:intracellular manganese ion homeostasis"/>
    <property type="evidence" value="ECO:0007669"/>
    <property type="project" value="InterPro"/>
</dbReference>
<evidence type="ECO:0000256" key="2">
    <source>
        <dbReference type="ARBA" id="ARBA00022692"/>
    </source>
</evidence>
<protein>
    <submittedName>
        <fullName evidence="6">VIT family protein</fullName>
    </submittedName>
</protein>
<dbReference type="RefSeq" id="WP_145716403.1">
    <property type="nucleotide sequence ID" value="NZ_BAAAFY010000005.1"/>
</dbReference>
<keyword evidence="3 5" id="KW-1133">Transmembrane helix</keyword>
<dbReference type="GO" id="GO:0012505">
    <property type="term" value="C:endomembrane system"/>
    <property type="evidence" value="ECO:0007669"/>
    <property type="project" value="UniProtKB-SubCell"/>
</dbReference>